<reference evidence="3 4" key="1">
    <citation type="submission" date="2019-07" db="EMBL/GenBank/DDBJ databases">
        <title>Aquicoccus porphyridii gen. nov., sp. nov., isolated from a small marine red alga, Porphyridium marinum.</title>
        <authorList>
            <person name="Liu L."/>
        </authorList>
    </citation>
    <scope>NUCLEOTIDE SEQUENCE [LARGE SCALE GENOMIC DNA]</scope>
    <source>
        <strain evidence="3 4">L1 8-17</strain>
    </source>
</reference>
<dbReference type="InterPro" id="IPR058208">
    <property type="entry name" value="PACE"/>
</dbReference>
<keyword evidence="1" id="KW-1133">Transmembrane helix</keyword>
<keyword evidence="4" id="KW-1185">Reference proteome</keyword>
<dbReference type="EMBL" id="VINQ01000004">
    <property type="protein sequence ID" value="KAA0916812.1"/>
    <property type="molecule type" value="Genomic_DNA"/>
</dbReference>
<dbReference type="Proteomes" id="UP000325291">
    <property type="component" value="Unassembled WGS sequence"/>
</dbReference>
<accession>A0A5A9ZIM4</accession>
<keyword evidence="1" id="KW-0812">Transmembrane</keyword>
<proteinExistence type="predicted"/>
<evidence type="ECO:0000256" key="1">
    <source>
        <dbReference type="SAM" id="Phobius"/>
    </source>
</evidence>
<evidence type="ECO:0000259" key="2">
    <source>
        <dbReference type="Pfam" id="PF05232"/>
    </source>
</evidence>
<dbReference type="AlphaFoldDB" id="A0A5A9ZIM4"/>
<feature type="domain" description="Chlorhexidine efflux transporter" evidence="2">
    <location>
        <begin position="8"/>
        <end position="69"/>
    </location>
</feature>
<name>A0A5A9ZIM4_9RHOB</name>
<feature type="transmembrane region" description="Helical" evidence="1">
    <location>
        <begin position="114"/>
        <end position="135"/>
    </location>
</feature>
<feature type="domain" description="Chlorhexidine efflux transporter" evidence="2">
    <location>
        <begin position="79"/>
        <end position="140"/>
    </location>
</feature>
<organism evidence="3 4">
    <name type="scientific">Aquicoccus porphyridii</name>
    <dbReference type="NCBI Taxonomy" id="1852029"/>
    <lineage>
        <taxon>Bacteria</taxon>
        <taxon>Pseudomonadati</taxon>
        <taxon>Pseudomonadota</taxon>
        <taxon>Alphaproteobacteria</taxon>
        <taxon>Rhodobacterales</taxon>
        <taxon>Paracoccaceae</taxon>
        <taxon>Aquicoccus</taxon>
    </lineage>
</organism>
<dbReference type="NCBIfam" id="NF033664">
    <property type="entry name" value="PACE_transport"/>
    <property type="match status" value="1"/>
</dbReference>
<evidence type="ECO:0000313" key="4">
    <source>
        <dbReference type="Proteomes" id="UP000325291"/>
    </source>
</evidence>
<feature type="transmembrane region" description="Helical" evidence="1">
    <location>
        <begin position="43"/>
        <end position="60"/>
    </location>
</feature>
<gene>
    <name evidence="3" type="ORF">FLO80_08310</name>
</gene>
<sequence>MIGGGDMRTTWDRIVHAVSFEVSGLLILTLLGSWGLGYPMAEIGTVALVGTTLAMVWVYIYNLAFDRVLVRLTGALRKPLWLRVVHAMLFEAGLLIILLPFIAWHLDIGFIEAFWLDLSMAAFYLLYAFAFNWAYDLLFPPGPVEKRG</sequence>
<evidence type="ECO:0000313" key="3">
    <source>
        <dbReference type="EMBL" id="KAA0916812.1"/>
    </source>
</evidence>
<dbReference type="InterPro" id="IPR007896">
    <property type="entry name" value="BTP_bacteria"/>
</dbReference>
<feature type="transmembrane region" description="Helical" evidence="1">
    <location>
        <begin position="14"/>
        <end position="36"/>
    </location>
</feature>
<feature type="transmembrane region" description="Helical" evidence="1">
    <location>
        <begin position="80"/>
        <end position="102"/>
    </location>
</feature>
<protein>
    <submittedName>
        <fullName evidence="3">PACE efflux transporter</fullName>
    </submittedName>
</protein>
<keyword evidence="1" id="KW-0472">Membrane</keyword>
<comment type="caution">
    <text evidence="3">The sequence shown here is derived from an EMBL/GenBank/DDBJ whole genome shotgun (WGS) entry which is preliminary data.</text>
</comment>
<dbReference type="Pfam" id="PF05232">
    <property type="entry name" value="BTP"/>
    <property type="match status" value="2"/>
</dbReference>